<reference evidence="5" key="1">
    <citation type="journal article" date="2019" name="PLoS Negl. Trop. Dis.">
        <title>Revisiting the worldwide diversity of Leptospira species in the environment.</title>
        <authorList>
            <person name="Vincent A.T."/>
            <person name="Schiettekatte O."/>
            <person name="Bourhy P."/>
            <person name="Veyrier F.J."/>
            <person name="Picardeau M."/>
        </authorList>
    </citation>
    <scope>NUCLEOTIDE SEQUENCE [LARGE SCALE GENOMIC DNA]</scope>
    <source>
        <strain evidence="5">201400974</strain>
    </source>
</reference>
<dbReference type="GO" id="GO:0043565">
    <property type="term" value="F:sequence-specific DNA binding"/>
    <property type="evidence" value="ECO:0007669"/>
    <property type="project" value="InterPro"/>
</dbReference>
<evidence type="ECO:0000313" key="5">
    <source>
        <dbReference type="EMBL" id="TGN09784.1"/>
    </source>
</evidence>
<keyword evidence="2" id="KW-0238">DNA-binding</keyword>
<dbReference type="SUPFAM" id="SSF46689">
    <property type="entry name" value="Homeodomain-like"/>
    <property type="match status" value="1"/>
</dbReference>
<sequence length="305" mass="35700">MATKGLVTFNSIGEYHKILNLPKPQHPLVAIMKLTGTSLSPYFLENKFVYDFYMIAIKKNLKGTIRYGRQNYDFSEGIMSLSSPKQVFSFDESTDLSELSGWSLIFHSDFIRNYNLAKQIKNYGFFSYETHEALHLSDKEEAVIETIMKNIEHEYFTPIDMFSQDVMISHIELLLNYANRFYNRQFITRKHTNSDLLIRLEGLLKEYFDSNKVKQLGLPTVRYLSFQLNVSPNYLSDMLRTITGQNTQQHIHSWVIEKAKEKLSTTSLSVNEIAIQLGFEYPQYFSRLFKTKTKLSPMEFRNSFD</sequence>
<dbReference type="PANTHER" id="PTHR43280:SF32">
    <property type="entry name" value="TRANSCRIPTIONAL REGULATORY PROTEIN"/>
    <property type="match status" value="1"/>
</dbReference>
<dbReference type="AlphaFoldDB" id="A0A4V3JWY6"/>
<dbReference type="InterPro" id="IPR018060">
    <property type="entry name" value="HTH_AraC"/>
</dbReference>
<keyword evidence="3" id="KW-0804">Transcription</keyword>
<dbReference type="Gene3D" id="1.10.10.60">
    <property type="entry name" value="Homeodomain-like"/>
    <property type="match status" value="1"/>
</dbReference>
<dbReference type="EMBL" id="RQHV01000050">
    <property type="protein sequence ID" value="TGN09784.1"/>
    <property type="molecule type" value="Genomic_DNA"/>
</dbReference>
<dbReference type="GO" id="GO:0003700">
    <property type="term" value="F:DNA-binding transcription factor activity"/>
    <property type="evidence" value="ECO:0007669"/>
    <property type="project" value="InterPro"/>
</dbReference>
<evidence type="ECO:0000313" key="6">
    <source>
        <dbReference type="Proteomes" id="UP000298264"/>
    </source>
</evidence>
<evidence type="ECO:0000256" key="3">
    <source>
        <dbReference type="ARBA" id="ARBA00023163"/>
    </source>
</evidence>
<evidence type="ECO:0000256" key="1">
    <source>
        <dbReference type="ARBA" id="ARBA00023015"/>
    </source>
</evidence>
<evidence type="ECO:0000256" key="2">
    <source>
        <dbReference type="ARBA" id="ARBA00023125"/>
    </source>
</evidence>
<protein>
    <submittedName>
        <fullName evidence="5">AraC family transcriptional regulator</fullName>
    </submittedName>
</protein>
<dbReference type="PANTHER" id="PTHR43280">
    <property type="entry name" value="ARAC-FAMILY TRANSCRIPTIONAL REGULATOR"/>
    <property type="match status" value="1"/>
</dbReference>
<keyword evidence="1" id="KW-0805">Transcription regulation</keyword>
<dbReference type="OrthoDB" id="9814125at2"/>
<organism evidence="5 6">
    <name type="scientific">Leptospira ilyithenensis</name>
    <dbReference type="NCBI Taxonomy" id="2484901"/>
    <lineage>
        <taxon>Bacteria</taxon>
        <taxon>Pseudomonadati</taxon>
        <taxon>Spirochaetota</taxon>
        <taxon>Spirochaetia</taxon>
        <taxon>Leptospirales</taxon>
        <taxon>Leptospiraceae</taxon>
        <taxon>Leptospira</taxon>
    </lineage>
</organism>
<evidence type="ECO:0000259" key="4">
    <source>
        <dbReference type="PROSITE" id="PS01124"/>
    </source>
</evidence>
<feature type="domain" description="HTH araC/xylS-type" evidence="4">
    <location>
        <begin position="202"/>
        <end position="303"/>
    </location>
</feature>
<gene>
    <name evidence="5" type="ORF">EHS11_11925</name>
</gene>
<dbReference type="InterPro" id="IPR009057">
    <property type="entry name" value="Homeodomain-like_sf"/>
</dbReference>
<keyword evidence="6" id="KW-1185">Reference proteome</keyword>
<comment type="caution">
    <text evidence="5">The sequence shown here is derived from an EMBL/GenBank/DDBJ whole genome shotgun (WGS) entry which is preliminary data.</text>
</comment>
<proteinExistence type="predicted"/>
<dbReference type="RefSeq" id="WP_135764635.1">
    <property type="nucleotide sequence ID" value="NZ_RQHV01000050.1"/>
</dbReference>
<accession>A0A4V3JWY6</accession>
<name>A0A4V3JWY6_9LEPT</name>
<dbReference type="PROSITE" id="PS01124">
    <property type="entry name" value="HTH_ARAC_FAMILY_2"/>
    <property type="match status" value="1"/>
</dbReference>
<dbReference type="Pfam" id="PF12833">
    <property type="entry name" value="HTH_18"/>
    <property type="match status" value="1"/>
</dbReference>
<dbReference type="SMART" id="SM00342">
    <property type="entry name" value="HTH_ARAC"/>
    <property type="match status" value="1"/>
</dbReference>
<dbReference type="Proteomes" id="UP000298264">
    <property type="component" value="Unassembled WGS sequence"/>
</dbReference>